<organism evidence="1 2">
    <name type="scientific">Reichenbachiella ulvae</name>
    <dbReference type="NCBI Taxonomy" id="2980104"/>
    <lineage>
        <taxon>Bacteria</taxon>
        <taxon>Pseudomonadati</taxon>
        <taxon>Bacteroidota</taxon>
        <taxon>Cytophagia</taxon>
        <taxon>Cytophagales</taxon>
        <taxon>Reichenbachiellaceae</taxon>
        <taxon>Reichenbachiella</taxon>
    </lineage>
</organism>
<dbReference type="InterPro" id="IPR037165">
    <property type="entry name" value="AldOxase/xan_DH_Mopterin-bd_sf"/>
</dbReference>
<proteinExistence type="predicted"/>
<keyword evidence="2" id="KW-1185">Reference proteome</keyword>
<evidence type="ECO:0000313" key="1">
    <source>
        <dbReference type="EMBL" id="MCV9385707.1"/>
    </source>
</evidence>
<name>A0ABT3CPX8_9BACT</name>
<protein>
    <submittedName>
        <fullName evidence="1">Uncharacterized protein</fullName>
    </submittedName>
</protein>
<dbReference type="SUPFAM" id="SSF56003">
    <property type="entry name" value="Molybdenum cofactor-binding domain"/>
    <property type="match status" value="1"/>
</dbReference>
<reference evidence="1 2" key="1">
    <citation type="submission" date="2022-10" db="EMBL/GenBank/DDBJ databases">
        <title>Comparative genomics and taxonomic characterization of three novel marine species of genus Reichenbachiella exhibiting antioxidant and polysaccharide degradation activities.</title>
        <authorList>
            <person name="Muhammad N."/>
            <person name="Lee Y.-J."/>
            <person name="Ko J."/>
            <person name="Kim S.-G."/>
        </authorList>
    </citation>
    <scope>NUCLEOTIDE SEQUENCE [LARGE SCALE GENOMIC DNA]</scope>
    <source>
        <strain evidence="1 2">ABR2-5</strain>
    </source>
</reference>
<comment type="caution">
    <text evidence="1">The sequence shown here is derived from an EMBL/GenBank/DDBJ whole genome shotgun (WGS) entry which is preliminary data.</text>
</comment>
<dbReference type="RefSeq" id="WP_264136491.1">
    <property type="nucleotide sequence ID" value="NZ_JAOYOD010000001.1"/>
</dbReference>
<accession>A0ABT3CPX8</accession>
<dbReference type="Proteomes" id="UP001300692">
    <property type="component" value="Unassembled WGS sequence"/>
</dbReference>
<dbReference type="EMBL" id="JAOYOD010000001">
    <property type="protein sequence ID" value="MCV9385707.1"/>
    <property type="molecule type" value="Genomic_DNA"/>
</dbReference>
<evidence type="ECO:0000313" key="2">
    <source>
        <dbReference type="Proteomes" id="UP001300692"/>
    </source>
</evidence>
<sequence>MNTALNFEDDLILGIRNKTGFQQLEVIKINAHKDCSSVLAMLVLKHDSRVDLLCRQNHSILAKLVAQELGISQHQVGMHLSSQCINGAKCCQAIQFLSAITRCLLTRSAAHIWNISPAECTLRAGKVRQLSKDFSFELGELIGMAKELDIPQHAELRYQFEGLEI</sequence>
<gene>
    <name evidence="1" type="ORF">N7U62_03490</name>
</gene>